<evidence type="ECO:0000313" key="2">
    <source>
        <dbReference type="Proteomes" id="UP000298663"/>
    </source>
</evidence>
<organism evidence="1 2">
    <name type="scientific">Steinernema carpocapsae</name>
    <name type="common">Entomopathogenic nematode</name>
    <dbReference type="NCBI Taxonomy" id="34508"/>
    <lineage>
        <taxon>Eukaryota</taxon>
        <taxon>Metazoa</taxon>
        <taxon>Ecdysozoa</taxon>
        <taxon>Nematoda</taxon>
        <taxon>Chromadorea</taxon>
        <taxon>Rhabditida</taxon>
        <taxon>Tylenchina</taxon>
        <taxon>Panagrolaimomorpha</taxon>
        <taxon>Strongyloidoidea</taxon>
        <taxon>Steinernematidae</taxon>
        <taxon>Steinernema</taxon>
    </lineage>
</organism>
<protein>
    <submittedName>
        <fullName evidence="1">Uncharacterized protein</fullName>
    </submittedName>
</protein>
<gene>
    <name evidence="1" type="ORF">L596_013671</name>
</gene>
<dbReference type="EMBL" id="AZBU02000003">
    <property type="protein sequence ID" value="TKR89592.1"/>
    <property type="molecule type" value="Genomic_DNA"/>
</dbReference>
<reference evidence="1 2" key="1">
    <citation type="journal article" date="2015" name="Genome Biol.">
        <title>Comparative genomics of Steinernema reveals deeply conserved gene regulatory networks.</title>
        <authorList>
            <person name="Dillman A.R."/>
            <person name="Macchietto M."/>
            <person name="Porter C.F."/>
            <person name="Rogers A."/>
            <person name="Williams B."/>
            <person name="Antoshechkin I."/>
            <person name="Lee M.M."/>
            <person name="Goodwin Z."/>
            <person name="Lu X."/>
            <person name="Lewis E.E."/>
            <person name="Goodrich-Blair H."/>
            <person name="Stock S.P."/>
            <person name="Adams B.J."/>
            <person name="Sternberg P.W."/>
            <person name="Mortazavi A."/>
        </authorList>
    </citation>
    <scope>NUCLEOTIDE SEQUENCE [LARGE SCALE GENOMIC DNA]</scope>
    <source>
        <strain evidence="1 2">ALL</strain>
    </source>
</reference>
<name>A0A4U5P105_STECR</name>
<reference evidence="1 2" key="2">
    <citation type="journal article" date="2019" name="G3 (Bethesda)">
        <title>Hybrid Assembly of the Genome of the Entomopathogenic Nematode Steinernema carpocapsae Identifies the X-Chromosome.</title>
        <authorList>
            <person name="Serra L."/>
            <person name="Macchietto M."/>
            <person name="Macias-Munoz A."/>
            <person name="McGill C.J."/>
            <person name="Rodriguez I.M."/>
            <person name="Rodriguez B."/>
            <person name="Murad R."/>
            <person name="Mortazavi A."/>
        </authorList>
    </citation>
    <scope>NUCLEOTIDE SEQUENCE [LARGE SCALE GENOMIC DNA]</scope>
    <source>
        <strain evidence="1 2">ALL</strain>
    </source>
</reference>
<evidence type="ECO:0000313" key="1">
    <source>
        <dbReference type="EMBL" id="TKR89592.1"/>
    </source>
</evidence>
<keyword evidence="2" id="KW-1185">Reference proteome</keyword>
<proteinExistence type="predicted"/>
<comment type="caution">
    <text evidence="1">The sequence shown here is derived from an EMBL/GenBank/DDBJ whole genome shotgun (WGS) entry which is preliminary data.</text>
</comment>
<dbReference type="AlphaFoldDB" id="A0A4U5P105"/>
<sequence>MQPWKQFLSGAITASSLSNDWVEDTITVLNVGSQWSDDKICDLNRQLDDKSSIGYSGVVATDPAGSEQILYNAEFLEAVVNPEVTFKSETEECRKETAVVEWTTLQSTYAPEICLTYKVCNSTH</sequence>
<accession>A0A4U5P105</accession>
<dbReference type="Proteomes" id="UP000298663">
    <property type="component" value="Unassembled WGS sequence"/>
</dbReference>